<dbReference type="Proteomes" id="UP000789901">
    <property type="component" value="Unassembled WGS sequence"/>
</dbReference>
<dbReference type="Gene3D" id="2.40.70.10">
    <property type="entry name" value="Acid Proteases"/>
    <property type="match status" value="1"/>
</dbReference>
<keyword evidence="2" id="KW-1185">Reference proteome</keyword>
<reference evidence="1 2" key="1">
    <citation type="submission" date="2021-06" db="EMBL/GenBank/DDBJ databases">
        <authorList>
            <person name="Kallberg Y."/>
            <person name="Tangrot J."/>
            <person name="Rosling A."/>
        </authorList>
    </citation>
    <scope>NUCLEOTIDE SEQUENCE [LARGE SCALE GENOMIC DNA]</scope>
    <source>
        <strain evidence="1 2">120-4 pot B 10/14</strain>
    </source>
</reference>
<accession>A0ABN7V892</accession>
<proteinExistence type="predicted"/>
<sequence length="429" mass="49718">ESLKSSIVSISNISTSLQAETLAATIWYNVNLLRRTNEQDDLIHFEPREYNSGPTTPMTIYYKIQLDKKEVDNDHIVIKNPDDIPVLLLYDIISKTQINNSIIASLEPGTRLEHNWFLQIPQVHFNNISPPPQRAYQQKLDKTVDEYYNKLERLYSSRNGMPNNHTTSIEKAKATKAVYFRKGPLSSYSLKRCYLSHEESATEEIGELKKAISNMAQKTTSREVKSARKIEKVDASDNVLPIEVAYCEAAVEQHPIYLILDTGFSKSLVSHKFLKKIRKEIDKPSIRTLIDVHKQRKYLLGVVENLLIIVNKIEILIDIEVTEAKDYIIIIENKYISIEGRRVPIQNYSQYKEGIQNNNLKKIKYSYKGQNTIYWCEKSLNYETNSCAICRELFKRMETLECLVDDLDEKLDIKKKPMEDSKLEEEQQA</sequence>
<protein>
    <submittedName>
        <fullName evidence="1">11514_t:CDS:1</fullName>
    </submittedName>
</protein>
<comment type="caution">
    <text evidence="1">The sequence shown here is derived from an EMBL/GenBank/DDBJ whole genome shotgun (WGS) entry which is preliminary data.</text>
</comment>
<feature type="non-terminal residue" evidence="1">
    <location>
        <position position="1"/>
    </location>
</feature>
<organism evidence="1 2">
    <name type="scientific">Gigaspora margarita</name>
    <dbReference type="NCBI Taxonomy" id="4874"/>
    <lineage>
        <taxon>Eukaryota</taxon>
        <taxon>Fungi</taxon>
        <taxon>Fungi incertae sedis</taxon>
        <taxon>Mucoromycota</taxon>
        <taxon>Glomeromycotina</taxon>
        <taxon>Glomeromycetes</taxon>
        <taxon>Diversisporales</taxon>
        <taxon>Gigasporaceae</taxon>
        <taxon>Gigaspora</taxon>
    </lineage>
</organism>
<evidence type="ECO:0000313" key="2">
    <source>
        <dbReference type="Proteomes" id="UP000789901"/>
    </source>
</evidence>
<name>A0ABN7V892_GIGMA</name>
<dbReference type="InterPro" id="IPR021109">
    <property type="entry name" value="Peptidase_aspartic_dom_sf"/>
</dbReference>
<dbReference type="EMBL" id="CAJVQB010010814">
    <property type="protein sequence ID" value="CAG8743082.1"/>
    <property type="molecule type" value="Genomic_DNA"/>
</dbReference>
<evidence type="ECO:0000313" key="1">
    <source>
        <dbReference type="EMBL" id="CAG8743082.1"/>
    </source>
</evidence>
<gene>
    <name evidence="1" type="ORF">GMARGA_LOCUS15594</name>
</gene>